<keyword evidence="2" id="KW-1185">Reference proteome</keyword>
<organism evidence="1 2">
    <name type="scientific">Frigoriglobus tundricola</name>
    <dbReference type="NCBI Taxonomy" id="2774151"/>
    <lineage>
        <taxon>Bacteria</taxon>
        <taxon>Pseudomonadati</taxon>
        <taxon>Planctomycetota</taxon>
        <taxon>Planctomycetia</taxon>
        <taxon>Gemmatales</taxon>
        <taxon>Gemmataceae</taxon>
        <taxon>Frigoriglobus</taxon>
    </lineage>
</organism>
<dbReference type="RefSeq" id="WP_171470773.1">
    <property type="nucleotide sequence ID" value="NZ_CP053452.2"/>
</dbReference>
<dbReference type="EMBL" id="CP053452">
    <property type="protein sequence ID" value="QJW94864.1"/>
    <property type="molecule type" value="Genomic_DNA"/>
</dbReference>
<name>A0A6M5YMP6_9BACT</name>
<sequence length="88" mass="9810">MAKPVFYRQCRLVKRIENGELHLVSWIPEPHAAAGRFVKLREPDGSWDDGWVVVGAGHNRLPAADVPDFHELSKAHLRASGDAETAKK</sequence>
<dbReference type="AlphaFoldDB" id="A0A6M5YMP6"/>
<evidence type="ECO:0000313" key="1">
    <source>
        <dbReference type="EMBL" id="QJW94864.1"/>
    </source>
</evidence>
<protein>
    <submittedName>
        <fullName evidence="1">Uncharacterized protein</fullName>
    </submittedName>
</protein>
<reference evidence="2" key="1">
    <citation type="submission" date="2020-05" db="EMBL/GenBank/DDBJ databases">
        <title>Frigoriglobus tundricola gen. nov., sp. nov., a psychrotolerant cellulolytic planctomycete of the family Gemmataceae with two divergent copies of 16S rRNA gene.</title>
        <authorList>
            <person name="Kulichevskaya I.S."/>
            <person name="Ivanova A.A."/>
            <person name="Naumoff D.G."/>
            <person name="Beletsky A.V."/>
            <person name="Rijpstra W.I.C."/>
            <person name="Sinninghe Damste J.S."/>
            <person name="Mardanov A.V."/>
            <person name="Ravin N.V."/>
            <person name="Dedysh S.N."/>
        </authorList>
    </citation>
    <scope>NUCLEOTIDE SEQUENCE [LARGE SCALE GENOMIC DNA]</scope>
    <source>
        <strain evidence="2">PL17</strain>
    </source>
</reference>
<dbReference type="Proteomes" id="UP000503447">
    <property type="component" value="Chromosome"/>
</dbReference>
<proteinExistence type="predicted"/>
<evidence type="ECO:0000313" key="2">
    <source>
        <dbReference type="Proteomes" id="UP000503447"/>
    </source>
</evidence>
<accession>A0A6M5YMP6</accession>
<dbReference type="KEGG" id="ftj:FTUN_2390"/>
<gene>
    <name evidence="1" type="ORF">FTUN_2390</name>
</gene>